<evidence type="ECO:0000256" key="1">
    <source>
        <dbReference type="SAM" id="SignalP"/>
    </source>
</evidence>
<feature type="signal peptide" evidence="1">
    <location>
        <begin position="1"/>
        <end position="18"/>
    </location>
</feature>
<protein>
    <submittedName>
        <fullName evidence="2">Uncharacterized protein</fullName>
    </submittedName>
</protein>
<name>A0ABP6S1U0_9PSEU</name>
<proteinExistence type="predicted"/>
<dbReference type="Pfam" id="PF13624">
    <property type="entry name" value="SurA_N_3"/>
    <property type="match status" value="1"/>
</dbReference>
<dbReference type="InterPro" id="IPR027304">
    <property type="entry name" value="Trigger_fact/SurA_dom_sf"/>
</dbReference>
<gene>
    <name evidence="2" type="ORF">GCM10020366_66370</name>
</gene>
<feature type="chain" id="PRO_5045275074" evidence="1">
    <location>
        <begin position="19"/>
        <end position="305"/>
    </location>
</feature>
<dbReference type="EMBL" id="BAAAYK010000038">
    <property type="protein sequence ID" value="GAA3365646.1"/>
    <property type="molecule type" value="Genomic_DNA"/>
</dbReference>
<keyword evidence="3" id="KW-1185">Reference proteome</keyword>
<keyword evidence="1" id="KW-0732">Signal</keyword>
<organism evidence="2 3">
    <name type="scientific">Saccharopolyspora gregorii</name>
    <dbReference type="NCBI Taxonomy" id="33914"/>
    <lineage>
        <taxon>Bacteria</taxon>
        <taxon>Bacillati</taxon>
        <taxon>Actinomycetota</taxon>
        <taxon>Actinomycetes</taxon>
        <taxon>Pseudonocardiales</taxon>
        <taxon>Pseudonocardiaceae</taxon>
        <taxon>Saccharopolyspora</taxon>
    </lineage>
</organism>
<dbReference type="Proteomes" id="UP001500483">
    <property type="component" value="Unassembled WGS sequence"/>
</dbReference>
<reference evidence="3" key="1">
    <citation type="journal article" date="2019" name="Int. J. Syst. Evol. Microbiol.">
        <title>The Global Catalogue of Microorganisms (GCM) 10K type strain sequencing project: providing services to taxonomists for standard genome sequencing and annotation.</title>
        <authorList>
            <consortium name="The Broad Institute Genomics Platform"/>
            <consortium name="The Broad Institute Genome Sequencing Center for Infectious Disease"/>
            <person name="Wu L."/>
            <person name="Ma J."/>
        </authorList>
    </citation>
    <scope>NUCLEOTIDE SEQUENCE [LARGE SCALE GENOMIC DNA]</scope>
    <source>
        <strain evidence="3">JCM 9687</strain>
    </source>
</reference>
<accession>A0ABP6S1U0</accession>
<evidence type="ECO:0000313" key="3">
    <source>
        <dbReference type="Proteomes" id="UP001500483"/>
    </source>
</evidence>
<dbReference type="PROSITE" id="PS51257">
    <property type="entry name" value="PROKAR_LIPOPROTEIN"/>
    <property type="match status" value="1"/>
</dbReference>
<evidence type="ECO:0000313" key="2">
    <source>
        <dbReference type="EMBL" id="GAA3365646.1"/>
    </source>
</evidence>
<sequence length="305" mass="32525">MHRVRPLALILLCCALLAGCGVEPGKAGAAAFVGEARIPVNEVQSRYRAVLDKEPEAKAQLSEQGMLGELSRRMAADLVRRELMKQAARTEDLDVDERRVADVIDSAGGPQAASEGQIYTESDIQDVVRSRLLAAELGRKYVDRLSVVYDVTSAVNRREAEEKVRRMAGGDAESAALVAEDRQSGTGAAADQRLRSADVPDLAAGTPLFGARTGTAMAFELQPQSGQWTVVRIKRREVGPPPPAPSAAGADEMKMQALGDQLLRVTAQQVGVELSPRYGVWDELGLSAAPNADETTGIVLPGARS</sequence>
<comment type="caution">
    <text evidence="2">The sequence shown here is derived from an EMBL/GenBank/DDBJ whole genome shotgun (WGS) entry which is preliminary data.</text>
</comment>
<dbReference type="SUPFAM" id="SSF109998">
    <property type="entry name" value="Triger factor/SurA peptide-binding domain-like"/>
    <property type="match status" value="1"/>
</dbReference>